<evidence type="ECO:0000313" key="1">
    <source>
        <dbReference type="EMBL" id="TYS48216.1"/>
    </source>
</evidence>
<proteinExistence type="predicted"/>
<evidence type="ECO:0000313" key="2">
    <source>
        <dbReference type="Proteomes" id="UP000322997"/>
    </source>
</evidence>
<dbReference type="Proteomes" id="UP000322997">
    <property type="component" value="Unassembled WGS sequence"/>
</dbReference>
<evidence type="ECO:0008006" key="3">
    <source>
        <dbReference type="Google" id="ProtNLM"/>
    </source>
</evidence>
<organism evidence="1 2">
    <name type="scientific">Rossellomorea marisflavi</name>
    <dbReference type="NCBI Taxonomy" id="189381"/>
    <lineage>
        <taxon>Bacteria</taxon>
        <taxon>Bacillati</taxon>
        <taxon>Bacillota</taxon>
        <taxon>Bacilli</taxon>
        <taxon>Bacillales</taxon>
        <taxon>Bacillaceae</taxon>
        <taxon>Rossellomorea</taxon>
    </lineage>
</organism>
<accession>A0A5D4REC9</accession>
<protein>
    <recommendedName>
        <fullName evidence="3">C2H2-type domain-containing protein</fullName>
    </recommendedName>
</protein>
<comment type="caution">
    <text evidence="1">The sequence shown here is derived from an EMBL/GenBank/DDBJ whole genome shotgun (WGS) entry which is preliminary data.</text>
</comment>
<sequence>MAYIRCAACGKSYEKKDEVALDIAHTVLHKECPEGPKGLEVIDEGTFEEIVLRYPFFDEKRL</sequence>
<dbReference type="EMBL" id="VTEQ01000010">
    <property type="protein sequence ID" value="TYS48216.1"/>
    <property type="molecule type" value="Genomic_DNA"/>
</dbReference>
<dbReference type="RefSeq" id="WP_148986112.1">
    <property type="nucleotide sequence ID" value="NZ_JBNILK010000012.1"/>
</dbReference>
<dbReference type="AlphaFoldDB" id="A0A5D4REC9"/>
<name>A0A5D4REC9_9BACI</name>
<reference evidence="1 2" key="1">
    <citation type="submission" date="2019-08" db="EMBL/GenBank/DDBJ databases">
        <title>Bacillus genomes from the desert of Cuatro Cienegas, Coahuila.</title>
        <authorList>
            <person name="Olmedo-Alvarez G."/>
        </authorList>
    </citation>
    <scope>NUCLEOTIDE SEQUENCE [LARGE SCALE GENOMIC DNA]</scope>
    <source>
        <strain evidence="1 2">CH108_3D</strain>
    </source>
</reference>
<gene>
    <name evidence="1" type="ORF">FZC83_21305</name>
</gene>